<dbReference type="EMBL" id="CAJOBJ010337332">
    <property type="protein sequence ID" value="CAF5190564.1"/>
    <property type="molecule type" value="Genomic_DNA"/>
</dbReference>
<dbReference type="EMBL" id="CAJOBH010156572">
    <property type="protein sequence ID" value="CAF4864145.1"/>
    <property type="molecule type" value="Genomic_DNA"/>
</dbReference>
<evidence type="ECO:0000313" key="4">
    <source>
        <dbReference type="EMBL" id="CAF5098680.1"/>
    </source>
</evidence>
<feature type="non-terminal residue" evidence="2">
    <location>
        <position position="1"/>
    </location>
</feature>
<accession>A0A8S3C5V6</accession>
<dbReference type="Proteomes" id="UP000681967">
    <property type="component" value="Unassembled WGS sequence"/>
</dbReference>
<sequence>SEQDEEGGEEEEEHSGEPAHEDL</sequence>
<dbReference type="Proteomes" id="UP000681720">
    <property type="component" value="Unassembled WGS sequence"/>
</dbReference>
<comment type="caution">
    <text evidence="2">The sequence shown here is derived from an EMBL/GenBank/DDBJ whole genome shotgun (WGS) entry which is preliminary data.</text>
</comment>
<organism evidence="2 6">
    <name type="scientific">Rotaria magnacalcarata</name>
    <dbReference type="NCBI Taxonomy" id="392030"/>
    <lineage>
        <taxon>Eukaryota</taxon>
        <taxon>Metazoa</taxon>
        <taxon>Spiralia</taxon>
        <taxon>Gnathifera</taxon>
        <taxon>Rotifera</taxon>
        <taxon>Eurotatoria</taxon>
        <taxon>Bdelloidea</taxon>
        <taxon>Philodinida</taxon>
        <taxon>Philodinidae</taxon>
        <taxon>Rotaria</taxon>
    </lineage>
</organism>
<dbReference type="AlphaFoldDB" id="A0A8S3C5V6"/>
<feature type="region of interest" description="Disordered" evidence="1">
    <location>
        <begin position="1"/>
        <end position="23"/>
    </location>
</feature>
<dbReference type="EMBL" id="CAJOBJ010223129">
    <property type="protein sequence ID" value="CAF5037454.1"/>
    <property type="molecule type" value="Genomic_DNA"/>
</dbReference>
<reference evidence="2" key="1">
    <citation type="submission" date="2021-02" db="EMBL/GenBank/DDBJ databases">
        <authorList>
            <person name="Nowell W R."/>
        </authorList>
    </citation>
    <scope>NUCLEOTIDE SEQUENCE</scope>
</reference>
<evidence type="ECO:0000313" key="2">
    <source>
        <dbReference type="EMBL" id="CAF4864145.1"/>
    </source>
</evidence>
<dbReference type="EMBL" id="CAJOBH010238026">
    <property type="protein sequence ID" value="CAF5098680.1"/>
    <property type="molecule type" value="Genomic_DNA"/>
</dbReference>
<evidence type="ECO:0000313" key="5">
    <source>
        <dbReference type="EMBL" id="CAF5190564.1"/>
    </source>
</evidence>
<name>A0A8S3C5V6_9BILA</name>
<evidence type="ECO:0000256" key="1">
    <source>
        <dbReference type="SAM" id="MobiDB-lite"/>
    </source>
</evidence>
<proteinExistence type="predicted"/>
<evidence type="ECO:0000313" key="3">
    <source>
        <dbReference type="EMBL" id="CAF5037454.1"/>
    </source>
</evidence>
<evidence type="ECO:0000313" key="6">
    <source>
        <dbReference type="Proteomes" id="UP000681967"/>
    </source>
</evidence>
<gene>
    <name evidence="2" type="ORF">BYL167_LOCUS50685</name>
    <name evidence="4" type="ORF">BYL167_LOCUS64083</name>
    <name evidence="3" type="ORF">GIL414_LOCUS59234</name>
    <name evidence="5" type="ORF">GIL414_LOCUS72859</name>
</gene>
<protein>
    <submittedName>
        <fullName evidence="2">Uncharacterized protein</fullName>
    </submittedName>
</protein>
<feature type="compositionally biased region" description="Acidic residues" evidence="1">
    <location>
        <begin position="1"/>
        <end position="14"/>
    </location>
</feature>